<accession>U4KD78</accession>
<protein>
    <submittedName>
        <fullName evidence="1">Uncharacterized protein</fullName>
    </submittedName>
</protein>
<dbReference type="AlphaFoldDB" id="U4KD78"/>
<dbReference type="EMBL" id="FO203527">
    <property type="protein sequence ID" value="CCO60991.1"/>
    <property type="molecule type" value="Genomic_DNA"/>
</dbReference>
<reference evidence="1 2" key="1">
    <citation type="journal article" date="2013" name="ISME J.">
        <title>Comparative genomics of pathogenic lineages of Vibrio nigripulchritudo identifies virulence-associated traits.</title>
        <authorList>
            <person name="Goudenege D."/>
            <person name="Labreuche Y."/>
            <person name="Krin E."/>
            <person name="Ansquer D."/>
            <person name="Mangenot S."/>
            <person name="Calteau A."/>
            <person name="Medigue C."/>
            <person name="Mazel D."/>
            <person name="Polz M.F."/>
            <person name="Le Roux F."/>
        </authorList>
    </citation>
    <scope>NUCLEOTIDE SEQUENCE [LARGE SCALE GENOMIC DNA]</scope>
    <source>
        <strain evidence="2">SnF1</strain>
    </source>
</reference>
<evidence type="ECO:0000313" key="1">
    <source>
        <dbReference type="EMBL" id="CCO60991.1"/>
    </source>
</evidence>
<dbReference type="Proteomes" id="UP000016895">
    <property type="component" value="Chromosome 2"/>
</dbReference>
<keyword evidence="2" id="KW-1185">Reference proteome</keyword>
<sequence length="45" mass="5059">MCATSAQSNLSQFVYAAVVMHTTYQFEFILSPTIKGDVETLCQQR</sequence>
<dbReference type="KEGG" id="vni:VIBNI_B1229"/>
<proteinExistence type="predicted"/>
<organism evidence="1 2">
    <name type="scientific">Vibrio nigripulchritudo</name>
    <dbReference type="NCBI Taxonomy" id="28173"/>
    <lineage>
        <taxon>Bacteria</taxon>
        <taxon>Pseudomonadati</taxon>
        <taxon>Pseudomonadota</taxon>
        <taxon>Gammaproteobacteria</taxon>
        <taxon>Vibrionales</taxon>
        <taxon>Vibrionaceae</taxon>
        <taxon>Vibrio</taxon>
    </lineage>
</organism>
<evidence type="ECO:0000313" key="2">
    <source>
        <dbReference type="Proteomes" id="UP000016895"/>
    </source>
</evidence>
<gene>
    <name evidence="1" type="ORF">VIBNI_B1229</name>
</gene>
<name>U4KD78_9VIBR</name>